<name>A0ABW2A7M1_9GAMM</name>
<feature type="domain" description="LysR substrate-binding" evidence="1">
    <location>
        <begin position="1"/>
        <end position="184"/>
    </location>
</feature>
<dbReference type="PANTHER" id="PTHR30419:SF8">
    <property type="entry name" value="NITROGEN ASSIMILATION TRANSCRIPTIONAL ACTIVATOR-RELATED"/>
    <property type="match status" value="1"/>
</dbReference>
<dbReference type="SUPFAM" id="SSF53850">
    <property type="entry name" value="Periplasmic binding protein-like II"/>
    <property type="match status" value="1"/>
</dbReference>
<evidence type="ECO:0000259" key="1">
    <source>
        <dbReference type="Pfam" id="PF03466"/>
    </source>
</evidence>
<dbReference type="InterPro" id="IPR050950">
    <property type="entry name" value="HTH-type_LysR_regulators"/>
</dbReference>
<dbReference type="RefSeq" id="WP_379913413.1">
    <property type="nucleotide sequence ID" value="NZ_JBHSWE010000001.1"/>
</dbReference>
<comment type="caution">
    <text evidence="2">The sequence shown here is derived from an EMBL/GenBank/DDBJ whole genome shotgun (WGS) entry which is preliminary data.</text>
</comment>
<reference evidence="3" key="1">
    <citation type="journal article" date="2019" name="Int. J. Syst. Evol. Microbiol.">
        <title>The Global Catalogue of Microorganisms (GCM) 10K type strain sequencing project: providing services to taxonomists for standard genome sequencing and annotation.</title>
        <authorList>
            <consortium name="The Broad Institute Genomics Platform"/>
            <consortium name="The Broad Institute Genome Sequencing Center for Infectious Disease"/>
            <person name="Wu L."/>
            <person name="Ma J."/>
        </authorList>
    </citation>
    <scope>NUCLEOTIDE SEQUENCE [LARGE SCALE GENOMIC DNA]</scope>
    <source>
        <strain evidence="3">NBRC 111756</strain>
    </source>
</reference>
<gene>
    <name evidence="2" type="ORF">ACFQDL_28215</name>
</gene>
<accession>A0ABW2A7M1</accession>
<proteinExistence type="predicted"/>
<dbReference type="Gene3D" id="3.40.190.290">
    <property type="match status" value="1"/>
</dbReference>
<evidence type="ECO:0000313" key="2">
    <source>
        <dbReference type="EMBL" id="MFC6673541.1"/>
    </source>
</evidence>
<sequence length="186" mass="21160">MPPVLKAYHRRYPGVTLELKFDESERAYEGILKGELELALITLSPHPHTSIRSETVWQDPLRYVVSRDHPLASRDQLSLQELTHFNAILPGSNTFTRQLAVRQFERLGLPLHVGMTTNYMDTIRMMVSIGLGWSLLPQTLIDDSLKVLEIGSAPIVRQLGYIYHRDRTLSNAARQLVEMLQEVADG</sequence>
<dbReference type="PANTHER" id="PTHR30419">
    <property type="entry name" value="HTH-TYPE TRANSCRIPTIONAL REGULATOR YBHD"/>
    <property type="match status" value="1"/>
</dbReference>
<keyword evidence="3" id="KW-1185">Reference proteome</keyword>
<organism evidence="2 3">
    <name type="scientific">Marinobacterium aestuariivivens</name>
    <dbReference type="NCBI Taxonomy" id="1698799"/>
    <lineage>
        <taxon>Bacteria</taxon>
        <taxon>Pseudomonadati</taxon>
        <taxon>Pseudomonadota</taxon>
        <taxon>Gammaproteobacteria</taxon>
        <taxon>Oceanospirillales</taxon>
        <taxon>Oceanospirillaceae</taxon>
        <taxon>Marinobacterium</taxon>
    </lineage>
</organism>
<dbReference type="Proteomes" id="UP001596422">
    <property type="component" value="Unassembled WGS sequence"/>
</dbReference>
<protein>
    <submittedName>
        <fullName evidence="2">LysR family transcriptional regulator substrate-binding protein</fullName>
    </submittedName>
</protein>
<dbReference type="EMBL" id="JBHSWE010000001">
    <property type="protein sequence ID" value="MFC6673541.1"/>
    <property type="molecule type" value="Genomic_DNA"/>
</dbReference>
<evidence type="ECO:0000313" key="3">
    <source>
        <dbReference type="Proteomes" id="UP001596422"/>
    </source>
</evidence>
<dbReference type="Pfam" id="PF03466">
    <property type="entry name" value="LysR_substrate"/>
    <property type="match status" value="1"/>
</dbReference>
<dbReference type="CDD" id="cd05466">
    <property type="entry name" value="PBP2_LTTR_substrate"/>
    <property type="match status" value="1"/>
</dbReference>
<dbReference type="InterPro" id="IPR005119">
    <property type="entry name" value="LysR_subst-bd"/>
</dbReference>